<dbReference type="InterPro" id="IPR036412">
    <property type="entry name" value="HAD-like_sf"/>
</dbReference>
<gene>
    <name evidence="5" type="ORF">AUL39_04880</name>
</gene>
<dbReference type="GO" id="GO:0016791">
    <property type="term" value="F:phosphatase activity"/>
    <property type="evidence" value="ECO:0007669"/>
    <property type="project" value="TreeGrafter"/>
</dbReference>
<dbReference type="InterPro" id="IPR051400">
    <property type="entry name" value="HAD-like_hydrolase"/>
</dbReference>
<keyword evidence="6" id="KW-1185">Reference proteome</keyword>
<reference evidence="5 6" key="1">
    <citation type="submission" date="2015-12" db="EMBL/GenBank/DDBJ databases">
        <title>Draft Genome Sequence of Olsenella scatoligenes SK9K4T; a Producer of 3-Methylindole- (skatole) and 4-Methylphenol- (p-cresol) Isolated from Pig Feces.</title>
        <authorList>
            <person name="Li X."/>
            <person name="Borg B."/>
            <person name="Canibe N."/>
        </authorList>
    </citation>
    <scope>NUCLEOTIDE SEQUENCE [LARGE SCALE GENOMIC DNA]</scope>
    <source>
        <strain evidence="5 6">SK9K4</strain>
    </source>
</reference>
<evidence type="ECO:0000313" key="5">
    <source>
        <dbReference type="EMBL" id="KUH58347.1"/>
    </source>
</evidence>
<dbReference type="GO" id="GO:0046872">
    <property type="term" value="F:metal ion binding"/>
    <property type="evidence" value="ECO:0007669"/>
    <property type="project" value="UniProtKB-KW"/>
</dbReference>
<evidence type="ECO:0000256" key="4">
    <source>
        <dbReference type="ARBA" id="ARBA00022842"/>
    </source>
</evidence>
<dbReference type="Pfam" id="PF00702">
    <property type="entry name" value="Hydrolase"/>
    <property type="match status" value="1"/>
</dbReference>
<proteinExistence type="predicted"/>
<accession>A0A124EGR9</accession>
<dbReference type="Gene3D" id="3.40.50.1000">
    <property type="entry name" value="HAD superfamily/HAD-like"/>
    <property type="match status" value="1"/>
</dbReference>
<comment type="cofactor">
    <cofactor evidence="1">
        <name>Mg(2+)</name>
        <dbReference type="ChEBI" id="CHEBI:18420"/>
    </cofactor>
</comment>
<dbReference type="EMBL" id="LOJF01000009">
    <property type="protein sequence ID" value="KUH58347.1"/>
    <property type="molecule type" value="Genomic_DNA"/>
</dbReference>
<evidence type="ECO:0000256" key="2">
    <source>
        <dbReference type="ARBA" id="ARBA00022723"/>
    </source>
</evidence>
<dbReference type="Proteomes" id="UP000054078">
    <property type="component" value="Unassembled WGS sequence"/>
</dbReference>
<comment type="caution">
    <text evidence="5">The sequence shown here is derived from an EMBL/GenBank/DDBJ whole genome shotgun (WGS) entry which is preliminary data.</text>
</comment>
<dbReference type="Gene3D" id="1.20.120.710">
    <property type="entry name" value="Haloacid dehalogenase hydrolase-like domain"/>
    <property type="match status" value="1"/>
</dbReference>
<evidence type="ECO:0000256" key="1">
    <source>
        <dbReference type="ARBA" id="ARBA00001946"/>
    </source>
</evidence>
<keyword evidence="3" id="KW-0378">Hydrolase</keyword>
<dbReference type="SFLD" id="SFLDS00003">
    <property type="entry name" value="Haloacid_Dehalogenase"/>
    <property type="match status" value="1"/>
</dbReference>
<dbReference type="SUPFAM" id="SSF56784">
    <property type="entry name" value="HAD-like"/>
    <property type="match status" value="1"/>
</dbReference>
<dbReference type="PANTHER" id="PTHR46470">
    <property type="entry name" value="N-ACYLNEURAMINATE-9-PHOSPHATASE"/>
    <property type="match status" value="1"/>
</dbReference>
<organism evidence="5 6">
    <name type="scientific">Tractidigestivibacter scatoligenes</name>
    <name type="common">Olsenella scatoligenes</name>
    <dbReference type="NCBI Taxonomy" id="1299998"/>
    <lineage>
        <taxon>Bacteria</taxon>
        <taxon>Bacillati</taxon>
        <taxon>Actinomycetota</taxon>
        <taxon>Coriobacteriia</taxon>
        <taxon>Coriobacteriales</taxon>
        <taxon>Atopobiaceae</taxon>
        <taxon>Tractidigestivibacter</taxon>
    </lineage>
</organism>
<keyword evidence="4" id="KW-0460">Magnesium</keyword>
<evidence type="ECO:0000313" key="6">
    <source>
        <dbReference type="Proteomes" id="UP000054078"/>
    </source>
</evidence>
<name>A0A124EGR9_TRASO</name>
<dbReference type="STRING" id="1299998.AUL39_04880"/>
<sequence length="259" mass="28131">MGQVARHDGAKAHTCVDVVFFDIDDTLYDQARPFAYAVRRVCGEIPGATDAALYDASRRHSGPIFAAFSARRTPTTEEYALRMQQTLADFGVSINHETAVEAQRVYADESGVAMSLSSAMASCLDACRARARLGVGVISNGREELQAEKLEILGISQWVSPGAVFVSQAVGLAKPDPALFDYACDHLGTTPGRCIYVGDAWDTDVVGACAAGMPCVWFNRRGRMRPQDARGVSPTWEVGSEEELRALIGSESFWRFSHT</sequence>
<keyword evidence="2" id="KW-0479">Metal-binding</keyword>
<dbReference type="AlphaFoldDB" id="A0A124EGR9"/>
<dbReference type="PANTHER" id="PTHR46470:SF2">
    <property type="entry name" value="GLYCERALDEHYDE 3-PHOSPHATE PHOSPHATASE"/>
    <property type="match status" value="1"/>
</dbReference>
<dbReference type="InterPro" id="IPR023214">
    <property type="entry name" value="HAD_sf"/>
</dbReference>
<dbReference type="OrthoDB" id="9810501at2"/>
<dbReference type="GO" id="GO:0044281">
    <property type="term" value="P:small molecule metabolic process"/>
    <property type="evidence" value="ECO:0007669"/>
    <property type="project" value="UniProtKB-ARBA"/>
</dbReference>
<dbReference type="NCBIfam" id="TIGR01549">
    <property type="entry name" value="HAD-SF-IA-v1"/>
    <property type="match status" value="1"/>
</dbReference>
<protein>
    <recommendedName>
        <fullName evidence="7">HAD family hydrolase</fullName>
    </recommendedName>
</protein>
<dbReference type="RefSeq" id="WP_059054300.1">
    <property type="nucleotide sequence ID" value="NZ_LOJF01000009.1"/>
</dbReference>
<evidence type="ECO:0008006" key="7">
    <source>
        <dbReference type="Google" id="ProtNLM"/>
    </source>
</evidence>
<dbReference type="PRINTS" id="PR00413">
    <property type="entry name" value="HADHALOGNASE"/>
</dbReference>
<dbReference type="SFLD" id="SFLDG01129">
    <property type="entry name" value="C1.5:_HAD__Beta-PGM__Phosphata"/>
    <property type="match status" value="1"/>
</dbReference>
<evidence type="ECO:0000256" key="3">
    <source>
        <dbReference type="ARBA" id="ARBA00022801"/>
    </source>
</evidence>
<dbReference type="InterPro" id="IPR006439">
    <property type="entry name" value="HAD-SF_hydro_IA"/>
</dbReference>